<feature type="domain" description="Outer membrane protein beta-barrel" evidence="2">
    <location>
        <begin position="21"/>
        <end position="191"/>
    </location>
</feature>
<dbReference type="Proteomes" id="UP000464657">
    <property type="component" value="Chromosome"/>
</dbReference>
<evidence type="ECO:0000259" key="2">
    <source>
        <dbReference type="Pfam" id="PF13568"/>
    </source>
</evidence>
<gene>
    <name evidence="3" type="ORF">IMCC3317_29290</name>
</gene>
<keyword evidence="1" id="KW-0732">Signal</keyword>
<dbReference type="InterPro" id="IPR025665">
    <property type="entry name" value="Beta-barrel_OMP_2"/>
</dbReference>
<proteinExistence type="predicted"/>
<dbReference type="AlphaFoldDB" id="A0A7L4ZM88"/>
<dbReference type="Pfam" id="PF13568">
    <property type="entry name" value="OMP_b-brl_2"/>
    <property type="match status" value="1"/>
</dbReference>
<sequence>MNKFLFQLLVVATLLFVTNSFSQSRYNDYNRFGISAGIHQFDIKTNDLVTTKSTGFHGGLSTRGTVARSFDMIYFLNLNRHEVNFVGRENILAITEEIPFKLLAVKIGLLGSYKIMEKHLSLEFGSALQLSDKFEFESTFDDYILEGYDTFTAKDARQTSRINILGIIGISAGFQSFKISFQYEYGISNFLSKLEADQKKLKGNTTQLSVLATFYL</sequence>
<evidence type="ECO:0000313" key="3">
    <source>
        <dbReference type="EMBL" id="QHI37549.1"/>
    </source>
</evidence>
<dbReference type="RefSeq" id="WP_160130166.1">
    <property type="nucleotide sequence ID" value="NZ_CP019288.1"/>
</dbReference>
<feature type="chain" id="PRO_5029612789" description="Outer membrane protein beta-barrel domain-containing protein" evidence="1">
    <location>
        <begin position="23"/>
        <end position="216"/>
    </location>
</feature>
<evidence type="ECO:0000313" key="4">
    <source>
        <dbReference type="Proteomes" id="UP000464657"/>
    </source>
</evidence>
<name>A0A7L4ZM88_9FLAO</name>
<organism evidence="3 4">
    <name type="scientific">Kordia antarctica</name>
    <dbReference type="NCBI Taxonomy" id="1218801"/>
    <lineage>
        <taxon>Bacteria</taxon>
        <taxon>Pseudomonadati</taxon>
        <taxon>Bacteroidota</taxon>
        <taxon>Flavobacteriia</taxon>
        <taxon>Flavobacteriales</taxon>
        <taxon>Flavobacteriaceae</taxon>
        <taxon>Kordia</taxon>
    </lineage>
</organism>
<evidence type="ECO:0000256" key="1">
    <source>
        <dbReference type="SAM" id="SignalP"/>
    </source>
</evidence>
<accession>A0A7L4ZM88</accession>
<dbReference type="OrthoDB" id="1143271at2"/>
<keyword evidence="4" id="KW-1185">Reference proteome</keyword>
<protein>
    <recommendedName>
        <fullName evidence="2">Outer membrane protein beta-barrel domain-containing protein</fullName>
    </recommendedName>
</protein>
<dbReference type="EMBL" id="CP019288">
    <property type="protein sequence ID" value="QHI37549.1"/>
    <property type="molecule type" value="Genomic_DNA"/>
</dbReference>
<feature type="signal peptide" evidence="1">
    <location>
        <begin position="1"/>
        <end position="22"/>
    </location>
</feature>
<reference evidence="3 4" key="1">
    <citation type="journal article" date="2013" name="Int. J. Syst. Evol. Microbiol.">
        <title>Kordia antarctica sp. nov., isolated from Antarctic seawater.</title>
        <authorList>
            <person name="Baek K."/>
            <person name="Choi A."/>
            <person name="Kang I."/>
            <person name="Lee K."/>
            <person name="Cho J.C."/>
        </authorList>
    </citation>
    <scope>NUCLEOTIDE SEQUENCE [LARGE SCALE GENOMIC DNA]</scope>
    <source>
        <strain evidence="3 4">IMCC3317</strain>
    </source>
</reference>
<dbReference type="KEGG" id="kan:IMCC3317_29290"/>